<evidence type="ECO:0000256" key="1">
    <source>
        <dbReference type="ARBA" id="ARBA00023002"/>
    </source>
</evidence>
<keyword evidence="2" id="KW-0812">Transmembrane</keyword>
<keyword evidence="1 4" id="KW-0560">Oxidoreductase</keyword>
<accession>A0ABW2YH95</accession>
<dbReference type="PANTHER" id="PTHR13847">
    <property type="entry name" value="SARCOSINE DEHYDROGENASE-RELATED"/>
    <property type="match status" value="1"/>
</dbReference>
<feature type="domain" description="FAD dependent oxidoreductase" evidence="3">
    <location>
        <begin position="30"/>
        <end position="382"/>
    </location>
</feature>
<organism evidence="4 5">
    <name type="scientific">Lysobacter brunescens</name>
    <dbReference type="NCBI Taxonomy" id="262323"/>
    <lineage>
        <taxon>Bacteria</taxon>
        <taxon>Pseudomonadati</taxon>
        <taxon>Pseudomonadota</taxon>
        <taxon>Gammaproteobacteria</taxon>
        <taxon>Lysobacterales</taxon>
        <taxon>Lysobacteraceae</taxon>
        <taxon>Lysobacter</taxon>
    </lineage>
</organism>
<gene>
    <name evidence="4" type="ORF">ACFQ0E_18295</name>
</gene>
<dbReference type="Gene3D" id="3.30.9.10">
    <property type="entry name" value="D-Amino Acid Oxidase, subunit A, domain 2"/>
    <property type="match status" value="1"/>
</dbReference>
<protein>
    <submittedName>
        <fullName evidence="4">NAD(P)/FAD-dependent oxidoreductase</fullName>
        <ecNumber evidence="4">1.-.-.-</ecNumber>
    </submittedName>
</protein>
<keyword evidence="2" id="KW-0472">Membrane</keyword>
<feature type="transmembrane region" description="Helical" evidence="2">
    <location>
        <begin position="361"/>
        <end position="386"/>
    </location>
</feature>
<dbReference type="EC" id="1.-.-.-" evidence="4"/>
<proteinExistence type="predicted"/>
<dbReference type="EMBL" id="JBHTIF010000006">
    <property type="protein sequence ID" value="MFD0727548.1"/>
    <property type="molecule type" value="Genomic_DNA"/>
</dbReference>
<dbReference type="GO" id="GO:0016491">
    <property type="term" value="F:oxidoreductase activity"/>
    <property type="evidence" value="ECO:0007669"/>
    <property type="project" value="UniProtKB-KW"/>
</dbReference>
<dbReference type="SUPFAM" id="SSF51905">
    <property type="entry name" value="FAD/NAD(P)-binding domain"/>
    <property type="match status" value="1"/>
</dbReference>
<dbReference type="Gene3D" id="3.50.50.60">
    <property type="entry name" value="FAD/NAD(P)-binding domain"/>
    <property type="match status" value="1"/>
</dbReference>
<evidence type="ECO:0000313" key="5">
    <source>
        <dbReference type="Proteomes" id="UP001597110"/>
    </source>
</evidence>
<comment type="caution">
    <text evidence="4">The sequence shown here is derived from an EMBL/GenBank/DDBJ whole genome shotgun (WGS) entry which is preliminary data.</text>
</comment>
<keyword evidence="2" id="KW-1133">Transmembrane helix</keyword>
<dbReference type="InterPro" id="IPR036188">
    <property type="entry name" value="FAD/NAD-bd_sf"/>
</dbReference>
<name>A0ABW2YH95_9GAMM</name>
<evidence type="ECO:0000313" key="4">
    <source>
        <dbReference type="EMBL" id="MFD0727548.1"/>
    </source>
</evidence>
<evidence type="ECO:0000256" key="2">
    <source>
        <dbReference type="SAM" id="Phobius"/>
    </source>
</evidence>
<reference evidence="5" key="1">
    <citation type="journal article" date="2019" name="Int. J. Syst. Evol. Microbiol.">
        <title>The Global Catalogue of Microorganisms (GCM) 10K type strain sequencing project: providing services to taxonomists for standard genome sequencing and annotation.</title>
        <authorList>
            <consortium name="The Broad Institute Genomics Platform"/>
            <consortium name="The Broad Institute Genome Sequencing Center for Infectious Disease"/>
            <person name="Wu L."/>
            <person name="Ma J."/>
        </authorList>
    </citation>
    <scope>NUCLEOTIDE SEQUENCE [LARGE SCALE GENOMIC DNA]</scope>
    <source>
        <strain evidence="5">CCUG 55585</strain>
    </source>
</reference>
<dbReference type="RefSeq" id="WP_386826324.1">
    <property type="nucleotide sequence ID" value="NZ_JBHTIF010000006.1"/>
</dbReference>
<dbReference type="Proteomes" id="UP001597110">
    <property type="component" value="Unassembled WGS sequence"/>
</dbReference>
<dbReference type="PANTHER" id="PTHR13847:SF201">
    <property type="entry name" value="PUTATIBE OXIDOREDUCTASE"/>
    <property type="match status" value="1"/>
</dbReference>
<dbReference type="Pfam" id="PF01266">
    <property type="entry name" value="DAO"/>
    <property type="match status" value="1"/>
</dbReference>
<evidence type="ECO:0000259" key="3">
    <source>
        <dbReference type="Pfam" id="PF01266"/>
    </source>
</evidence>
<sequence length="403" mass="44314">MDLKSGYPFWSIKNGLMHAFPPLTSDLRCDVAVIGAGITGALIADELVKHGHDVLVVDQRDVGWGSTAASTALLQYEIDTHMVDLAKRYGEPSAALAYRACSDAIDMLAAKAAELRDVDFRRTRSLYLASHRRDRPVLREEYALRRRHGFEMDWLDRGDVEARYGIDAPAAILSRQAARIDPYRMASRLLARIQKAGAAVHDRSPVVRLDIGARGATLETATGGTVRAKHVVMAAGYASQDYVDRKVAKNRSSYAFVTDPIAPGVLGELADTMVWESARPYLYLRSTGDGRLLVGGEDDDVDIPSRRDARVDSKAARLAKQVRRLFPHLPVEPAFAWAGTFAETEDGLPWFGTRPGTGPRLLFAMAYGGNGITYSMLGAGLIRALIERRKHPLSDIFGFDRMA</sequence>
<keyword evidence="5" id="KW-1185">Reference proteome</keyword>
<dbReference type="InterPro" id="IPR006076">
    <property type="entry name" value="FAD-dep_OxRdtase"/>
</dbReference>